<keyword evidence="3" id="KW-0004">4Fe-4S</keyword>
<reference evidence="8" key="2">
    <citation type="submission" date="2021-04" db="EMBL/GenBank/DDBJ databases">
        <authorList>
            <person name="Gilroy R."/>
        </authorList>
    </citation>
    <scope>NUCLEOTIDE SEQUENCE</scope>
    <source>
        <strain evidence="8">ChiSjej5B23-15282</strain>
    </source>
</reference>
<dbReference type="Gene3D" id="3.40.50.11440">
    <property type="match status" value="1"/>
</dbReference>
<evidence type="ECO:0000256" key="5">
    <source>
        <dbReference type="ARBA" id="ARBA00023004"/>
    </source>
</evidence>
<organism evidence="8 9">
    <name type="scientific">Candidatus Mediterraneibacter caccavium</name>
    <dbReference type="NCBI Taxonomy" id="2838661"/>
    <lineage>
        <taxon>Bacteria</taxon>
        <taxon>Bacillati</taxon>
        <taxon>Bacillota</taxon>
        <taxon>Clostridia</taxon>
        <taxon>Lachnospirales</taxon>
        <taxon>Lachnospiraceae</taxon>
        <taxon>Mediterraneibacter</taxon>
    </lineage>
</organism>
<sequence length="373" mass="40522">MGSKVYFTDMRALPGTNLPDKLKKLIKKAGIGEIDFNKKMTAIKIHFGEPGNLSFLRPNYAKAVADVVKELGGRPFLTDCNTLYVGRRKDALEHLSTAYENGFNLLSTGCHIIIGDGLKGTDDVSVPVKGGELVKEAKIGRAVMDADVFISLSHFKGHELTGFGGCFKNIGMGCGSRAGKMEQHNSGKPSVDQSVCVGCRVCSKNCAHGAISFPEKKAYIDHAKCVGCGRCLGACNFDAIYNENSSAVKDLNMKMAEYTKAVVDGRPAFHINLVIDVSPYCDCHPENDVPILPDIGMFASFDPVALDQACADACNAQQPVRGSILDEHMHEEGFCDHHDHFTNTTPESEWETCLAHAEKIGLGSREYELVEVK</sequence>
<comment type="caution">
    <text evidence="8">The sequence shown here is derived from an EMBL/GenBank/DDBJ whole genome shotgun (WGS) entry which is preliminary data.</text>
</comment>
<dbReference type="EMBL" id="DXFA01000085">
    <property type="protein sequence ID" value="HIX48278.1"/>
    <property type="molecule type" value="Genomic_DNA"/>
</dbReference>
<dbReference type="InterPro" id="IPR050157">
    <property type="entry name" value="PSI_iron-sulfur_center"/>
</dbReference>
<dbReference type="InterPro" id="IPR017896">
    <property type="entry name" value="4Fe4S_Fe-S-bd"/>
</dbReference>
<dbReference type="PANTHER" id="PTHR24960">
    <property type="entry name" value="PHOTOSYSTEM I IRON-SULFUR CENTER-RELATED"/>
    <property type="match status" value="1"/>
</dbReference>
<evidence type="ECO:0000256" key="2">
    <source>
        <dbReference type="ARBA" id="ARBA00013529"/>
    </source>
</evidence>
<feature type="domain" description="4Fe-4S ferredoxin-type" evidence="7">
    <location>
        <begin position="217"/>
        <end position="245"/>
    </location>
</feature>
<name>A0A9D2ASH4_9FIRM</name>
<evidence type="ECO:0000313" key="8">
    <source>
        <dbReference type="EMBL" id="HIX48278.1"/>
    </source>
</evidence>
<keyword evidence="4" id="KW-0479">Metal-binding</keyword>
<comment type="function">
    <text evidence="1">Ferredoxins are iron-sulfur proteins that transfer electrons in a wide variety of metabolic reactions.</text>
</comment>
<dbReference type="Pfam" id="PF04015">
    <property type="entry name" value="DUF362"/>
    <property type="match status" value="1"/>
</dbReference>
<dbReference type="GO" id="GO:0046872">
    <property type="term" value="F:metal ion binding"/>
    <property type="evidence" value="ECO:0007669"/>
    <property type="project" value="UniProtKB-KW"/>
</dbReference>
<keyword evidence="5" id="KW-0408">Iron</keyword>
<accession>A0A9D2ASH4</accession>
<keyword evidence="6" id="KW-0411">Iron-sulfur</keyword>
<evidence type="ECO:0000256" key="1">
    <source>
        <dbReference type="ARBA" id="ARBA00003532"/>
    </source>
</evidence>
<dbReference type="InterPro" id="IPR007160">
    <property type="entry name" value="DUF362"/>
</dbReference>
<dbReference type="PANTHER" id="PTHR24960:SF83">
    <property type="entry name" value="4FE-4S FERREDOXIN-TYPE DOMAIN-CONTAINING PROTEIN"/>
    <property type="match status" value="1"/>
</dbReference>
<dbReference type="Proteomes" id="UP000824243">
    <property type="component" value="Unassembled WGS sequence"/>
</dbReference>
<evidence type="ECO:0000256" key="4">
    <source>
        <dbReference type="ARBA" id="ARBA00022723"/>
    </source>
</evidence>
<gene>
    <name evidence="8" type="ORF">H9981_04610</name>
</gene>
<protein>
    <recommendedName>
        <fullName evidence="2">Ferredoxin</fullName>
    </recommendedName>
</protein>
<dbReference type="PROSITE" id="PS51379">
    <property type="entry name" value="4FE4S_FER_2"/>
    <property type="match status" value="2"/>
</dbReference>
<evidence type="ECO:0000313" key="9">
    <source>
        <dbReference type="Proteomes" id="UP000824243"/>
    </source>
</evidence>
<evidence type="ECO:0000256" key="6">
    <source>
        <dbReference type="ARBA" id="ARBA00023014"/>
    </source>
</evidence>
<dbReference type="GO" id="GO:0051539">
    <property type="term" value="F:4 iron, 4 sulfur cluster binding"/>
    <property type="evidence" value="ECO:0007669"/>
    <property type="project" value="UniProtKB-KW"/>
</dbReference>
<proteinExistence type="predicted"/>
<dbReference type="Gene3D" id="3.30.70.20">
    <property type="match status" value="1"/>
</dbReference>
<dbReference type="Pfam" id="PF12838">
    <property type="entry name" value="Fer4_7"/>
    <property type="match status" value="1"/>
</dbReference>
<reference evidence="8" key="1">
    <citation type="journal article" date="2021" name="PeerJ">
        <title>Extensive microbial diversity within the chicken gut microbiome revealed by metagenomics and culture.</title>
        <authorList>
            <person name="Gilroy R."/>
            <person name="Ravi A."/>
            <person name="Getino M."/>
            <person name="Pursley I."/>
            <person name="Horton D.L."/>
            <person name="Alikhan N.F."/>
            <person name="Baker D."/>
            <person name="Gharbi K."/>
            <person name="Hall N."/>
            <person name="Watson M."/>
            <person name="Adriaenssens E.M."/>
            <person name="Foster-Nyarko E."/>
            <person name="Jarju S."/>
            <person name="Secka A."/>
            <person name="Antonio M."/>
            <person name="Oren A."/>
            <person name="Chaudhuri R.R."/>
            <person name="La Ragione R."/>
            <person name="Hildebrand F."/>
            <person name="Pallen M.J."/>
        </authorList>
    </citation>
    <scope>NUCLEOTIDE SEQUENCE</scope>
    <source>
        <strain evidence="8">ChiSjej5B23-15282</strain>
    </source>
</reference>
<dbReference type="AlphaFoldDB" id="A0A9D2ASH4"/>
<dbReference type="SUPFAM" id="SSF54862">
    <property type="entry name" value="4Fe-4S ferredoxins"/>
    <property type="match status" value="1"/>
</dbReference>
<feature type="domain" description="4Fe-4S ferredoxin-type" evidence="7">
    <location>
        <begin position="187"/>
        <end position="216"/>
    </location>
</feature>
<evidence type="ECO:0000259" key="7">
    <source>
        <dbReference type="PROSITE" id="PS51379"/>
    </source>
</evidence>
<evidence type="ECO:0000256" key="3">
    <source>
        <dbReference type="ARBA" id="ARBA00022485"/>
    </source>
</evidence>